<dbReference type="AlphaFoldDB" id="A0A815GFS6"/>
<gene>
    <name evidence="1" type="ORF">ZHD862_LOCUS29946</name>
</gene>
<name>A0A815GFS6_9BILA</name>
<proteinExistence type="predicted"/>
<evidence type="ECO:0000313" key="2">
    <source>
        <dbReference type="Proteomes" id="UP000663864"/>
    </source>
</evidence>
<protein>
    <submittedName>
        <fullName evidence="1">Uncharacterized protein</fullName>
    </submittedName>
</protein>
<dbReference type="EMBL" id="CAJNOT010002724">
    <property type="protein sequence ID" value="CAF1339082.1"/>
    <property type="molecule type" value="Genomic_DNA"/>
</dbReference>
<dbReference type="Proteomes" id="UP000663864">
    <property type="component" value="Unassembled WGS sequence"/>
</dbReference>
<accession>A0A815GFS6</accession>
<sequence length="206" mass="24116">MNESHTRKKLTLQFIYHPSITSIETYLMAFDLDIIQMCFNGEKVLSTWACIRALNTGTFICYNLTNNLTTLGRTAIRIIYELGHIQNPNYYSSTKEQFGSSIPNVKMSLGNNIKLTKIKIIHSISWLDQRHFLSIDNDGKRIRIWNTYRKETINELISSQSTLQSLYVHLLTNDSNKRQEYLIIGKSINERDLLIFEYTQPYDDQY</sequence>
<dbReference type="SUPFAM" id="SSF50978">
    <property type="entry name" value="WD40 repeat-like"/>
    <property type="match status" value="1"/>
</dbReference>
<dbReference type="InterPro" id="IPR036322">
    <property type="entry name" value="WD40_repeat_dom_sf"/>
</dbReference>
<reference evidence="1" key="1">
    <citation type="submission" date="2021-02" db="EMBL/GenBank/DDBJ databases">
        <authorList>
            <person name="Nowell W R."/>
        </authorList>
    </citation>
    <scope>NUCLEOTIDE SEQUENCE</scope>
</reference>
<organism evidence="1 2">
    <name type="scientific">Rotaria sordida</name>
    <dbReference type="NCBI Taxonomy" id="392033"/>
    <lineage>
        <taxon>Eukaryota</taxon>
        <taxon>Metazoa</taxon>
        <taxon>Spiralia</taxon>
        <taxon>Gnathifera</taxon>
        <taxon>Rotifera</taxon>
        <taxon>Eurotatoria</taxon>
        <taxon>Bdelloidea</taxon>
        <taxon>Philodinida</taxon>
        <taxon>Philodinidae</taxon>
        <taxon>Rotaria</taxon>
    </lineage>
</organism>
<evidence type="ECO:0000313" key="1">
    <source>
        <dbReference type="EMBL" id="CAF1339082.1"/>
    </source>
</evidence>
<comment type="caution">
    <text evidence="1">The sequence shown here is derived from an EMBL/GenBank/DDBJ whole genome shotgun (WGS) entry which is preliminary data.</text>
</comment>